<feature type="transmembrane region" description="Helical" evidence="1">
    <location>
        <begin position="262"/>
        <end position="281"/>
    </location>
</feature>
<dbReference type="Pfam" id="PF25927">
    <property type="entry name" value="DUF7972"/>
    <property type="match status" value="1"/>
</dbReference>
<feature type="transmembrane region" description="Helical" evidence="1">
    <location>
        <begin position="26"/>
        <end position="53"/>
    </location>
</feature>
<feature type="transmembrane region" description="Helical" evidence="1">
    <location>
        <begin position="296"/>
        <end position="319"/>
    </location>
</feature>
<dbReference type="OrthoDB" id="202254at2157"/>
<dbReference type="EMBL" id="LOPU01000029">
    <property type="protein sequence ID" value="KTG09376.1"/>
    <property type="molecule type" value="Genomic_DNA"/>
</dbReference>
<dbReference type="STRING" id="1514971.AUR64_16485"/>
<name>A0A0W1R817_9EURY</name>
<accession>A0A0W1R817</accession>
<comment type="caution">
    <text evidence="2">The sequence shown here is derived from an EMBL/GenBank/DDBJ whole genome shotgun (WGS) entry which is preliminary data.</text>
</comment>
<protein>
    <submittedName>
        <fullName evidence="2">Uncharacterized protein</fullName>
    </submittedName>
</protein>
<dbReference type="Proteomes" id="UP000054387">
    <property type="component" value="Unassembled WGS sequence"/>
</dbReference>
<dbReference type="AlphaFoldDB" id="A0A0W1R817"/>
<keyword evidence="1" id="KW-0472">Membrane</keyword>
<evidence type="ECO:0000313" key="2">
    <source>
        <dbReference type="EMBL" id="KTG09376.1"/>
    </source>
</evidence>
<sequence>MSDTERKTDFSTADRLRRRTEMNASLFWLLLSANRWVIVIALALVVFGSFMLFGVLKPVLLRSVMETSDMVETVFSGLVGAIITSTTLVVSINQLVLSQEIGSLGTQRSRMDTTMDFYHNTDEMFGEITPASPAVFLRRLIETSEERAHALRDAVADSSNSELKSEVDLYVEDLEGNAQTAYDELEGSDFGSFDVISPALDFNYARKMYDIRRLGDKFGDELTNAQRTAVREMLEAVTMFGPVREYIKVLYIQWSLVKLSRAILYASIPALIVAGGMVVFVDQGTFTGAILGFDTMLWVVSAAFALSVTPFLVFTAYVLRLATIAKQTLTVGPLILS</sequence>
<keyword evidence="1" id="KW-0812">Transmembrane</keyword>
<feature type="transmembrane region" description="Helical" evidence="1">
    <location>
        <begin position="73"/>
        <end position="97"/>
    </location>
</feature>
<evidence type="ECO:0000256" key="1">
    <source>
        <dbReference type="SAM" id="Phobius"/>
    </source>
</evidence>
<proteinExistence type="predicted"/>
<keyword evidence="3" id="KW-1185">Reference proteome</keyword>
<organism evidence="2 3">
    <name type="scientific">Haloprofundus marisrubri</name>
    <dbReference type="NCBI Taxonomy" id="1514971"/>
    <lineage>
        <taxon>Archaea</taxon>
        <taxon>Methanobacteriati</taxon>
        <taxon>Methanobacteriota</taxon>
        <taxon>Stenosarchaea group</taxon>
        <taxon>Halobacteria</taxon>
        <taxon>Halobacteriales</taxon>
        <taxon>Haloferacaceae</taxon>
        <taxon>Haloprofundus</taxon>
    </lineage>
</organism>
<reference evidence="2 3" key="1">
    <citation type="submission" date="2015-12" db="EMBL/GenBank/DDBJ databases">
        <title>Haloprofundus marisrubri gen. nov., sp. nov., an extremely halophilic archaeon isolated from the Discovery deep brine-seawater interface in the Red Sea.</title>
        <authorList>
            <person name="Zhang G."/>
            <person name="Stingl U."/>
            <person name="Rashid M."/>
        </authorList>
    </citation>
    <scope>NUCLEOTIDE SEQUENCE [LARGE SCALE GENOMIC DNA]</scope>
    <source>
        <strain evidence="2 3">SB9</strain>
    </source>
</reference>
<keyword evidence="1" id="KW-1133">Transmembrane helix</keyword>
<gene>
    <name evidence="2" type="ORF">AUR64_16485</name>
</gene>
<dbReference type="InterPro" id="IPR058278">
    <property type="entry name" value="DUF7972"/>
</dbReference>
<evidence type="ECO:0000313" key="3">
    <source>
        <dbReference type="Proteomes" id="UP000054387"/>
    </source>
</evidence>